<dbReference type="Gene3D" id="4.10.800.20">
    <property type="match status" value="1"/>
</dbReference>
<evidence type="ECO:0000313" key="13">
    <source>
        <dbReference type="Proteomes" id="UP000298138"/>
    </source>
</evidence>
<dbReference type="CDD" id="cd01319">
    <property type="entry name" value="AMPD"/>
    <property type="match status" value="1"/>
</dbReference>
<keyword evidence="7" id="KW-0862">Zinc</keyword>
<dbReference type="Gene3D" id="3.20.20.140">
    <property type="entry name" value="Metal-dependent hydrolases"/>
    <property type="match status" value="1"/>
</dbReference>
<evidence type="ECO:0000256" key="9">
    <source>
        <dbReference type="ARBA" id="ARBA00072037"/>
    </source>
</evidence>
<dbReference type="PANTHER" id="PTHR11359">
    <property type="entry name" value="AMP DEAMINASE"/>
    <property type="match status" value="1"/>
</dbReference>
<accession>A0A4S2MRD6</accession>
<dbReference type="InterPro" id="IPR006650">
    <property type="entry name" value="A/AMP_deam_AS"/>
</dbReference>
<dbReference type="OrthoDB" id="1723809at2759"/>
<evidence type="ECO:0000256" key="2">
    <source>
        <dbReference type="ARBA" id="ARBA00004955"/>
    </source>
</evidence>
<dbReference type="SUPFAM" id="SSF51556">
    <property type="entry name" value="Metallo-dependent hydrolases"/>
    <property type="match status" value="1"/>
</dbReference>
<evidence type="ECO:0000256" key="1">
    <source>
        <dbReference type="ARBA" id="ARBA00001947"/>
    </source>
</evidence>
<dbReference type="GO" id="GO:0032264">
    <property type="term" value="P:IMP salvage"/>
    <property type="evidence" value="ECO:0007669"/>
    <property type="project" value="UniProtKB-UniPathway"/>
</dbReference>
<dbReference type="Proteomes" id="UP000298138">
    <property type="component" value="Unassembled WGS sequence"/>
</dbReference>
<dbReference type="InterPro" id="IPR006329">
    <property type="entry name" value="AMPD"/>
</dbReference>
<name>A0A4S2MRD6_9PEZI</name>
<evidence type="ECO:0000313" key="12">
    <source>
        <dbReference type="EMBL" id="TGZ77407.1"/>
    </source>
</evidence>
<comment type="pathway">
    <text evidence="2">Purine metabolism; IMP biosynthesis via salvage pathway; IMP from AMP: step 1/1.</text>
</comment>
<dbReference type="EMBL" id="ML220154">
    <property type="protein sequence ID" value="TGZ77407.1"/>
    <property type="molecule type" value="Genomic_DNA"/>
</dbReference>
<dbReference type="PROSITE" id="PS00485">
    <property type="entry name" value="A_DEAMINASE"/>
    <property type="match status" value="1"/>
</dbReference>
<dbReference type="InterPro" id="IPR032466">
    <property type="entry name" value="Metal_Hydrolase"/>
</dbReference>
<evidence type="ECO:0000256" key="10">
    <source>
        <dbReference type="ARBA" id="ARBA00078830"/>
    </source>
</evidence>
<comment type="similarity">
    <text evidence="3">Belongs to the metallo-dependent hydrolases superfamily. Adenosine and AMP deaminases family.</text>
</comment>
<keyword evidence="13" id="KW-1185">Reference proteome</keyword>
<dbReference type="UniPathway" id="UPA00591">
    <property type="reaction ID" value="UER00663"/>
</dbReference>
<dbReference type="AlphaFoldDB" id="A0A4S2MRD6"/>
<organism evidence="12 13">
    <name type="scientific">Ascodesmis nigricans</name>
    <dbReference type="NCBI Taxonomy" id="341454"/>
    <lineage>
        <taxon>Eukaryota</taxon>
        <taxon>Fungi</taxon>
        <taxon>Dikarya</taxon>
        <taxon>Ascomycota</taxon>
        <taxon>Pezizomycotina</taxon>
        <taxon>Pezizomycetes</taxon>
        <taxon>Pezizales</taxon>
        <taxon>Ascodesmidaceae</taxon>
        <taxon>Ascodesmis</taxon>
    </lineage>
</organism>
<dbReference type="GO" id="GO:0046872">
    <property type="term" value="F:metal ion binding"/>
    <property type="evidence" value="ECO:0007669"/>
    <property type="project" value="UniProtKB-KW"/>
</dbReference>
<dbReference type="STRING" id="341454.A0A4S2MRD6"/>
<dbReference type="InParanoid" id="A0A4S2MRD6"/>
<dbReference type="FunFam" id="4.10.800.20:FF:000001">
    <property type="entry name" value="AMP deaminase"/>
    <property type="match status" value="1"/>
</dbReference>
<dbReference type="FunCoup" id="A0A4S2MRD6">
    <property type="interactions" value="557"/>
</dbReference>
<dbReference type="Pfam" id="PF19326">
    <property type="entry name" value="AMP_deaminase"/>
    <property type="match status" value="1"/>
</dbReference>
<evidence type="ECO:0000256" key="4">
    <source>
        <dbReference type="ARBA" id="ARBA00012775"/>
    </source>
</evidence>
<evidence type="ECO:0000256" key="8">
    <source>
        <dbReference type="ARBA" id="ARBA00023080"/>
    </source>
</evidence>
<feature type="region of interest" description="Disordered" evidence="11">
    <location>
        <begin position="24"/>
        <end position="50"/>
    </location>
</feature>
<keyword evidence="8" id="KW-0546">Nucleotide metabolism</keyword>
<keyword evidence="5" id="KW-0479">Metal-binding</keyword>
<evidence type="ECO:0000256" key="5">
    <source>
        <dbReference type="ARBA" id="ARBA00022723"/>
    </source>
</evidence>
<feature type="region of interest" description="Disordered" evidence="11">
    <location>
        <begin position="217"/>
        <end position="253"/>
    </location>
</feature>
<comment type="cofactor">
    <cofactor evidence="1">
        <name>Zn(2+)</name>
        <dbReference type="ChEBI" id="CHEBI:29105"/>
    </cofactor>
</comment>
<dbReference type="EC" id="3.5.4.6" evidence="4"/>
<dbReference type="PANTHER" id="PTHR11359:SF0">
    <property type="entry name" value="AMP DEAMINASE"/>
    <property type="match status" value="1"/>
</dbReference>
<evidence type="ECO:0000256" key="7">
    <source>
        <dbReference type="ARBA" id="ARBA00022833"/>
    </source>
</evidence>
<dbReference type="GO" id="GO:0046033">
    <property type="term" value="P:AMP metabolic process"/>
    <property type="evidence" value="ECO:0007669"/>
    <property type="project" value="TreeGrafter"/>
</dbReference>
<protein>
    <recommendedName>
        <fullName evidence="9">AMP deaminase</fullName>
        <ecNumber evidence="4">3.5.4.6</ecNumber>
    </recommendedName>
    <alternativeName>
        <fullName evidence="10">Myoadenylate deaminase</fullName>
    </alternativeName>
</protein>
<dbReference type="FunFam" id="3.20.20.140:FF:000035">
    <property type="entry name" value="Probable amp deaminase"/>
    <property type="match status" value="1"/>
</dbReference>
<reference evidence="12 13" key="1">
    <citation type="submission" date="2019-04" db="EMBL/GenBank/DDBJ databases">
        <title>Comparative genomics and transcriptomics to analyze fruiting body development in filamentous ascomycetes.</title>
        <authorList>
            <consortium name="DOE Joint Genome Institute"/>
            <person name="Lutkenhaus R."/>
            <person name="Traeger S."/>
            <person name="Breuer J."/>
            <person name="Kuo A."/>
            <person name="Lipzen A."/>
            <person name="Pangilinan J."/>
            <person name="Dilworth D."/>
            <person name="Sandor L."/>
            <person name="Poggeler S."/>
            <person name="Barry K."/>
            <person name="Grigoriev I.V."/>
            <person name="Nowrousian M."/>
        </authorList>
    </citation>
    <scope>NUCLEOTIDE SEQUENCE [LARGE SCALE GENOMIC DNA]</scope>
    <source>
        <strain evidence="12 13">CBS 389.68</strain>
    </source>
</reference>
<feature type="region of interest" description="Disordered" evidence="11">
    <location>
        <begin position="859"/>
        <end position="940"/>
    </location>
</feature>
<keyword evidence="6" id="KW-0378">Hydrolase</keyword>
<dbReference type="NCBIfam" id="TIGR01429">
    <property type="entry name" value="AMP_deaminase"/>
    <property type="match status" value="1"/>
</dbReference>
<evidence type="ECO:0000256" key="3">
    <source>
        <dbReference type="ARBA" id="ARBA00006676"/>
    </source>
</evidence>
<evidence type="ECO:0000256" key="6">
    <source>
        <dbReference type="ARBA" id="ARBA00022801"/>
    </source>
</evidence>
<feature type="compositionally biased region" description="Low complexity" evidence="11">
    <location>
        <begin position="921"/>
        <end position="932"/>
    </location>
</feature>
<gene>
    <name evidence="12" type="ORF">EX30DRAFT_203809</name>
</gene>
<dbReference type="GO" id="GO:0005829">
    <property type="term" value="C:cytosol"/>
    <property type="evidence" value="ECO:0007669"/>
    <property type="project" value="TreeGrafter"/>
</dbReference>
<sequence>MDDNLPDSPNSLASVEGLEDIAAQDDLLLSSSPDGGDLFEPPKSGPDGMRISAFYDYKQERTLRETDAKLSFQQQLQHGGAQSTGFNSPLLRSTTWAGAPGLSRTGSVMSLSSLDHHGPKHLTSHFATPAMGPIREFQTGTLPPTGMASLEKPKHVGEVQIPSMGRFNPDAIPSDPAAQHGYAHRDVNLSTELAAIYTSIQTVLDIRHKYLNISLQQSRDNPKDSPSWKIYPPPPPPAWQAHTHKPNAHTGVTDNSLSDAAKSFWAGTEKTEDVESVRKPGYNIGEDFRLENCEIPGKDSCLFRLDDEGVYQVFESEADEASHHPIATIPTLREYYMDLDKILEISSNGPTKSFAFKRLQYLEGKWNLYALLNEHQELADSKRVPHRDFYNVRKVDTHVHHSACMNQKHLLRFMKSKMKKCPDVCHDEVVLERDGKHLTLAEVFASLNLTAYDLSIDTLDMHAHVDSFHRFDKFNLKYNPVGEARLRTIFLKTDNYIQGRYLAEITREVFSDLEASKYQMAEYRISIYGRSEDEWDKLASWVVDNKLFTHNVRWLIQVPRLYDVYKGNKSVSTFDAIVRNLFKPLFEVTQDPSSHPKLHIFLQRVVGFDSVDDESKPERRTFKKFPTPSDWNFKSNPPYSYWIYYLFANMASLNSWRKRRGFNTFVLRPHCGEAGDTDHLAAAVLCCHSISHGILLRKVPLLQYIFYLDQIGIAMSPLSNNALFLAYDKNPFLSYFKRGLNVSLSTDDPLQFAFTKEPLIEEYSVAAQIYKLNAVDMCELARNSVIQSGFEHELKAMWLGSYFDQRGMDGNNMDKTNVPNIRVAFRNQTLEEEFAMIKRYTSLTPALNTTASTEFHSLPSAALSGPKSPTGHLTPMTSSMTLDPPHGSMSASIESLGQRDTPEQDPNDMNFMGPEPKHWPGSVGSSVRRGSGLSEIGHSK</sequence>
<evidence type="ECO:0000256" key="11">
    <source>
        <dbReference type="SAM" id="MobiDB-lite"/>
    </source>
</evidence>
<proteinExistence type="inferred from homology"/>
<feature type="compositionally biased region" description="Low complexity" evidence="11">
    <location>
        <begin position="25"/>
        <end position="38"/>
    </location>
</feature>
<dbReference type="GO" id="GO:0003876">
    <property type="term" value="F:AMP deaminase activity"/>
    <property type="evidence" value="ECO:0007669"/>
    <property type="project" value="UniProtKB-EC"/>
</dbReference>